<keyword evidence="4" id="KW-0479">Metal-binding</keyword>
<keyword evidence="7" id="KW-0862">Zinc</keyword>
<feature type="compositionally biased region" description="Polar residues" evidence="13">
    <location>
        <begin position="184"/>
        <end position="197"/>
    </location>
</feature>
<evidence type="ECO:0000256" key="10">
    <source>
        <dbReference type="ARBA" id="ARBA00023163"/>
    </source>
</evidence>
<dbReference type="FunFam" id="3.30.160.60:FF:000812">
    <property type="entry name" value="zinc finger protein 23 isoform X2"/>
    <property type="match status" value="1"/>
</dbReference>
<feature type="compositionally biased region" description="Polar residues" evidence="13">
    <location>
        <begin position="297"/>
        <end position="309"/>
    </location>
</feature>
<dbReference type="FunFam" id="3.30.160.60:FF:000966">
    <property type="entry name" value="ZFP90 zinc finger protein"/>
    <property type="match status" value="1"/>
</dbReference>
<dbReference type="GO" id="GO:0005634">
    <property type="term" value="C:nucleus"/>
    <property type="evidence" value="ECO:0007669"/>
    <property type="project" value="UniProtKB-SubCell"/>
</dbReference>
<dbReference type="GO" id="GO:0008270">
    <property type="term" value="F:zinc ion binding"/>
    <property type="evidence" value="ECO:0007669"/>
    <property type="project" value="UniProtKB-KW"/>
</dbReference>
<evidence type="ECO:0000313" key="16">
    <source>
        <dbReference type="Proteomes" id="UP000228934"/>
    </source>
</evidence>
<evidence type="ECO:0000313" key="15">
    <source>
        <dbReference type="EMBL" id="PIO31417.1"/>
    </source>
</evidence>
<dbReference type="PANTHER" id="PTHR23234">
    <property type="entry name" value="ZNF44 PROTEIN"/>
    <property type="match status" value="1"/>
</dbReference>
<dbReference type="SUPFAM" id="SSF57667">
    <property type="entry name" value="beta-beta-alpha zinc fingers"/>
    <property type="match status" value="5"/>
</dbReference>
<comment type="subcellular location">
    <subcellularLocation>
        <location evidence="2">Nucleus</location>
    </subcellularLocation>
</comment>
<keyword evidence="16" id="KW-1185">Reference proteome</keyword>
<dbReference type="Gene3D" id="3.30.160.60">
    <property type="entry name" value="Classic Zinc Finger"/>
    <property type="match status" value="9"/>
</dbReference>
<dbReference type="Proteomes" id="UP000228934">
    <property type="component" value="Unassembled WGS sequence"/>
</dbReference>
<feature type="domain" description="C2H2-type" evidence="14">
    <location>
        <begin position="614"/>
        <end position="641"/>
    </location>
</feature>
<dbReference type="OrthoDB" id="654211at2759"/>
<dbReference type="FunFam" id="3.30.160.60:FF:002343">
    <property type="entry name" value="Zinc finger protein 33A"/>
    <property type="match status" value="2"/>
</dbReference>
<reference evidence="16" key="1">
    <citation type="journal article" date="2017" name="Nat. Commun.">
        <title>The North American bullfrog draft genome provides insight into hormonal regulation of long noncoding RNA.</title>
        <authorList>
            <person name="Hammond S.A."/>
            <person name="Warren R.L."/>
            <person name="Vandervalk B.P."/>
            <person name="Kucuk E."/>
            <person name="Khan H."/>
            <person name="Gibb E.A."/>
            <person name="Pandoh P."/>
            <person name="Kirk H."/>
            <person name="Zhao Y."/>
            <person name="Jones M."/>
            <person name="Mungall A.J."/>
            <person name="Coope R."/>
            <person name="Pleasance S."/>
            <person name="Moore R.A."/>
            <person name="Holt R.A."/>
            <person name="Round J.M."/>
            <person name="Ohora S."/>
            <person name="Walle B.V."/>
            <person name="Veldhoen N."/>
            <person name="Helbing C.C."/>
            <person name="Birol I."/>
        </authorList>
    </citation>
    <scope>NUCLEOTIDE SEQUENCE [LARGE SCALE GENOMIC DNA]</scope>
</reference>
<feature type="domain" description="C2H2-type" evidence="14">
    <location>
        <begin position="446"/>
        <end position="473"/>
    </location>
</feature>
<feature type="domain" description="C2H2-type" evidence="14">
    <location>
        <begin position="586"/>
        <end position="613"/>
    </location>
</feature>
<evidence type="ECO:0000256" key="2">
    <source>
        <dbReference type="ARBA" id="ARBA00004123"/>
    </source>
</evidence>
<feature type="compositionally biased region" description="Pro residues" evidence="13">
    <location>
        <begin position="379"/>
        <end position="388"/>
    </location>
</feature>
<feature type="domain" description="C2H2-type" evidence="14">
    <location>
        <begin position="474"/>
        <end position="501"/>
    </location>
</feature>
<evidence type="ECO:0000256" key="7">
    <source>
        <dbReference type="ARBA" id="ARBA00022833"/>
    </source>
</evidence>
<evidence type="ECO:0000256" key="12">
    <source>
        <dbReference type="PROSITE-ProRule" id="PRU00042"/>
    </source>
</evidence>
<dbReference type="InterPro" id="IPR050758">
    <property type="entry name" value="Znf_C2H2-type"/>
</dbReference>
<dbReference type="PANTHER" id="PTHR23234:SF8">
    <property type="entry name" value="C2H2-TYPE DOMAIN-CONTAINING PROTEIN"/>
    <property type="match status" value="1"/>
</dbReference>
<accession>A0A2G9RU42</accession>
<evidence type="ECO:0000256" key="1">
    <source>
        <dbReference type="ARBA" id="ARBA00003767"/>
    </source>
</evidence>
<dbReference type="InterPro" id="IPR013087">
    <property type="entry name" value="Znf_C2H2_type"/>
</dbReference>
<dbReference type="EMBL" id="KV930919">
    <property type="protein sequence ID" value="PIO31417.1"/>
    <property type="molecule type" value="Genomic_DNA"/>
</dbReference>
<dbReference type="FunFam" id="3.30.160.60:FF:000936">
    <property type="entry name" value="Zinc finger protein 577"/>
    <property type="match status" value="1"/>
</dbReference>
<feature type="domain" description="C2H2-type" evidence="14">
    <location>
        <begin position="558"/>
        <end position="585"/>
    </location>
</feature>
<dbReference type="SMART" id="SM00355">
    <property type="entry name" value="ZnF_C2H2"/>
    <property type="match status" value="9"/>
</dbReference>
<dbReference type="FunFam" id="3.30.160.60:FF:000478">
    <property type="entry name" value="Zinc finger protein 133"/>
    <property type="match status" value="1"/>
</dbReference>
<feature type="domain" description="C2H2-type" evidence="14">
    <location>
        <begin position="530"/>
        <end position="557"/>
    </location>
</feature>
<feature type="domain" description="C2H2-type" evidence="14">
    <location>
        <begin position="502"/>
        <end position="529"/>
    </location>
</feature>
<evidence type="ECO:0000256" key="5">
    <source>
        <dbReference type="ARBA" id="ARBA00022737"/>
    </source>
</evidence>
<dbReference type="AlphaFoldDB" id="A0A2G9RU42"/>
<dbReference type="PROSITE" id="PS00028">
    <property type="entry name" value="ZINC_FINGER_C2H2_1"/>
    <property type="match status" value="9"/>
</dbReference>
<proteinExistence type="inferred from homology"/>
<organism evidence="15 16">
    <name type="scientific">Aquarana catesbeiana</name>
    <name type="common">American bullfrog</name>
    <name type="synonym">Rana catesbeiana</name>
    <dbReference type="NCBI Taxonomy" id="8400"/>
    <lineage>
        <taxon>Eukaryota</taxon>
        <taxon>Metazoa</taxon>
        <taxon>Chordata</taxon>
        <taxon>Craniata</taxon>
        <taxon>Vertebrata</taxon>
        <taxon>Euteleostomi</taxon>
        <taxon>Amphibia</taxon>
        <taxon>Batrachia</taxon>
        <taxon>Anura</taxon>
        <taxon>Neobatrachia</taxon>
        <taxon>Ranoidea</taxon>
        <taxon>Ranidae</taxon>
        <taxon>Aquarana</taxon>
    </lineage>
</organism>
<keyword evidence="8" id="KW-0805">Transcription regulation</keyword>
<evidence type="ECO:0000256" key="9">
    <source>
        <dbReference type="ARBA" id="ARBA00023125"/>
    </source>
</evidence>
<dbReference type="FunFam" id="3.30.160.60:FF:000557">
    <property type="entry name" value="zinc finger and SCAN domain-containing protein 29"/>
    <property type="match status" value="1"/>
</dbReference>
<feature type="compositionally biased region" description="Basic and acidic residues" evidence="13">
    <location>
        <begin position="240"/>
        <end position="254"/>
    </location>
</feature>
<keyword evidence="10" id="KW-0804">Transcription</keyword>
<feature type="region of interest" description="Disordered" evidence="13">
    <location>
        <begin position="275"/>
        <end position="408"/>
    </location>
</feature>
<comment type="similarity">
    <text evidence="3">Belongs to the krueppel C2H2-type zinc-finger protein family.</text>
</comment>
<feature type="domain" description="C2H2-type" evidence="14">
    <location>
        <begin position="642"/>
        <end position="669"/>
    </location>
</feature>
<dbReference type="GO" id="GO:0003677">
    <property type="term" value="F:DNA binding"/>
    <property type="evidence" value="ECO:0007669"/>
    <property type="project" value="UniProtKB-KW"/>
</dbReference>
<evidence type="ECO:0000256" key="13">
    <source>
        <dbReference type="SAM" id="MobiDB-lite"/>
    </source>
</evidence>
<evidence type="ECO:0000256" key="8">
    <source>
        <dbReference type="ARBA" id="ARBA00023015"/>
    </source>
</evidence>
<protein>
    <recommendedName>
        <fullName evidence="14">C2H2-type domain-containing protein</fullName>
    </recommendedName>
</protein>
<dbReference type="Pfam" id="PF00096">
    <property type="entry name" value="zf-C2H2"/>
    <property type="match status" value="9"/>
</dbReference>
<feature type="domain" description="C2H2-type" evidence="14">
    <location>
        <begin position="418"/>
        <end position="445"/>
    </location>
</feature>
<dbReference type="InterPro" id="IPR036236">
    <property type="entry name" value="Znf_C2H2_sf"/>
</dbReference>
<dbReference type="PROSITE" id="PS50157">
    <property type="entry name" value="ZINC_FINGER_C2H2_2"/>
    <property type="match status" value="9"/>
</dbReference>
<dbReference type="FunFam" id="3.30.160.60:FF:000736">
    <property type="entry name" value="Zinc finger protein 423"/>
    <property type="match status" value="1"/>
</dbReference>
<name>A0A2G9RU42_AQUCT</name>
<feature type="compositionally biased region" description="Basic and acidic residues" evidence="13">
    <location>
        <begin position="222"/>
        <end position="233"/>
    </location>
</feature>
<evidence type="ECO:0000259" key="14">
    <source>
        <dbReference type="PROSITE" id="PS50157"/>
    </source>
</evidence>
<keyword evidence="9" id="KW-0238">DNA-binding</keyword>
<evidence type="ECO:0000256" key="4">
    <source>
        <dbReference type="ARBA" id="ARBA00022723"/>
    </source>
</evidence>
<evidence type="ECO:0000256" key="3">
    <source>
        <dbReference type="ARBA" id="ARBA00006991"/>
    </source>
</evidence>
<gene>
    <name evidence="15" type="ORF">AB205_0198780</name>
</gene>
<feature type="region of interest" description="Disordered" evidence="13">
    <location>
        <begin position="183"/>
        <end position="254"/>
    </location>
</feature>
<dbReference type="FunFam" id="3.30.160.60:FF:000739">
    <property type="entry name" value="Zgc:171418 protein"/>
    <property type="match status" value="1"/>
</dbReference>
<comment type="function">
    <text evidence="1">May be involved in transcriptional regulation.</text>
</comment>
<keyword evidence="6 12" id="KW-0863">Zinc-finger</keyword>
<evidence type="ECO:0000256" key="6">
    <source>
        <dbReference type="ARBA" id="ARBA00022771"/>
    </source>
</evidence>
<evidence type="ECO:0000256" key="11">
    <source>
        <dbReference type="ARBA" id="ARBA00023242"/>
    </source>
</evidence>
<keyword evidence="5" id="KW-0677">Repeat</keyword>
<keyword evidence="11" id="KW-0539">Nucleus</keyword>
<sequence length="672" mass="76109">MAQPKNGKGRRKTWWMDDIQEFNGCRDVKQNANLAKDKAKWKEMVEARRGYLPLKRISHGKCLPYAGIDVVDESVWVTVDIDELDIMCFFKMDKDEIGKILNLTLEIIYLLTGEDCTVVKKTSDDGQSPVLVFPPPSLISKIKTKQKILEVIDRITELLTREVPSWKYVEECKDLYEDEKMESQHSFLSPDGSSNGNPPERCPCPLYSQDSTQEGHTTPHHHQNEALSEMKNEGEEEDDTFFRDSEHVMENTEMKVTIKEEEVIAEISTAEKRYIRKTSKDCRTSSPTCDGKDDVTTQENSGKNNSNAGLHSIDRSPDLPNPKKSSSDRSHTVSPNPGLHGTDRPPDPSNPEGFSPNRPYTNNPDTHAGLPSSATSPNPSNPEEPPVSKPEKDEPGTHFTWEPSLPEDQKMDTDISSFICSDCGKSFALQSDLEVHQPTHTGKKPYSCSDCGKRFPVKSKLIQHVRVHTGEKPFPCPMCGRCFTTKTNLTSHQIIHTDRKPFPCKECGKCFSRQSSLLMHQQTHNGNKDFTCNECGKSFAFKNYLRIHEKIHTGEKPFSCSECGKCFVQRWALVIHERLHRGEKPYSCAECGRCFVDKGQLAIHQRIHTGERPYACSECYKSFVQKSALRRHQRTHTGERPFSCNQCGKCFAQKAQLVTHQKVHTTMKPLSS</sequence>